<organism evidence="2 3">
    <name type="scientific">Scomber scombrus</name>
    <name type="common">Atlantic mackerel</name>
    <name type="synonym">Scomber vernalis</name>
    <dbReference type="NCBI Taxonomy" id="13677"/>
    <lineage>
        <taxon>Eukaryota</taxon>
        <taxon>Metazoa</taxon>
        <taxon>Chordata</taxon>
        <taxon>Craniata</taxon>
        <taxon>Vertebrata</taxon>
        <taxon>Euteleostomi</taxon>
        <taxon>Actinopterygii</taxon>
        <taxon>Neopterygii</taxon>
        <taxon>Teleostei</taxon>
        <taxon>Neoteleostei</taxon>
        <taxon>Acanthomorphata</taxon>
        <taxon>Pelagiaria</taxon>
        <taxon>Scombriformes</taxon>
        <taxon>Scombridae</taxon>
        <taxon>Scomber</taxon>
    </lineage>
</organism>
<name>A0AAV1N577_SCOSC</name>
<protein>
    <submittedName>
        <fullName evidence="2">Uncharacterized protein LOC122865583</fullName>
    </submittedName>
</protein>
<feature type="region of interest" description="Disordered" evidence="1">
    <location>
        <begin position="32"/>
        <end position="59"/>
    </location>
</feature>
<proteinExistence type="predicted"/>
<gene>
    <name evidence="2" type="ORF">FSCOSCO3_A018344</name>
</gene>
<accession>A0AAV1N577</accession>
<dbReference type="AlphaFoldDB" id="A0AAV1N577"/>
<dbReference type="EMBL" id="CAWUFR010000017">
    <property type="protein sequence ID" value="CAK6954581.1"/>
    <property type="molecule type" value="Genomic_DNA"/>
</dbReference>
<evidence type="ECO:0000256" key="1">
    <source>
        <dbReference type="SAM" id="MobiDB-lite"/>
    </source>
</evidence>
<evidence type="ECO:0000313" key="2">
    <source>
        <dbReference type="EMBL" id="CAK6954581.1"/>
    </source>
</evidence>
<reference evidence="2 3" key="1">
    <citation type="submission" date="2024-01" db="EMBL/GenBank/DDBJ databases">
        <authorList>
            <person name="Alioto T."/>
            <person name="Alioto T."/>
            <person name="Gomez Garrido J."/>
        </authorList>
    </citation>
    <scope>NUCLEOTIDE SEQUENCE [LARGE SCALE GENOMIC DNA]</scope>
</reference>
<sequence>MQELYHGLKTVENIIRIHGLVSINETIEKQEGCVPDNKSTSGNPPWSSPGVKPKSKSLHCEMGGRVTGRAQRPEICDATGWPALSSRQSGPLSTPLLLVVRGQLRRTCKN</sequence>
<dbReference type="Proteomes" id="UP001314229">
    <property type="component" value="Unassembled WGS sequence"/>
</dbReference>
<comment type="caution">
    <text evidence="2">The sequence shown here is derived from an EMBL/GenBank/DDBJ whole genome shotgun (WGS) entry which is preliminary data.</text>
</comment>
<keyword evidence="3" id="KW-1185">Reference proteome</keyword>
<evidence type="ECO:0000313" key="3">
    <source>
        <dbReference type="Proteomes" id="UP001314229"/>
    </source>
</evidence>